<organism evidence="1 2">
    <name type="scientific">Coemansia erecta</name>
    <dbReference type="NCBI Taxonomy" id="147472"/>
    <lineage>
        <taxon>Eukaryota</taxon>
        <taxon>Fungi</taxon>
        <taxon>Fungi incertae sedis</taxon>
        <taxon>Zoopagomycota</taxon>
        <taxon>Kickxellomycotina</taxon>
        <taxon>Kickxellomycetes</taxon>
        <taxon>Kickxellales</taxon>
        <taxon>Kickxellaceae</taxon>
        <taxon>Coemansia</taxon>
    </lineage>
</organism>
<dbReference type="EMBL" id="JANBOJ010001065">
    <property type="protein sequence ID" value="KAJ1718274.1"/>
    <property type="molecule type" value="Genomic_DNA"/>
</dbReference>
<gene>
    <name evidence="1" type="ORF">LPJ53_006594</name>
</gene>
<protein>
    <submittedName>
        <fullName evidence="1">Uncharacterized protein</fullName>
    </submittedName>
</protein>
<name>A0A9W7XPL2_9FUNG</name>
<comment type="caution">
    <text evidence="1">The sequence shown here is derived from an EMBL/GenBank/DDBJ whole genome shotgun (WGS) entry which is preliminary data.</text>
</comment>
<dbReference type="AlphaFoldDB" id="A0A9W7XPL2"/>
<dbReference type="Proteomes" id="UP001149813">
    <property type="component" value="Unassembled WGS sequence"/>
</dbReference>
<reference evidence="1" key="1">
    <citation type="submission" date="2022-07" db="EMBL/GenBank/DDBJ databases">
        <title>Phylogenomic reconstructions and comparative analyses of Kickxellomycotina fungi.</title>
        <authorList>
            <person name="Reynolds N.K."/>
            <person name="Stajich J.E."/>
            <person name="Barry K."/>
            <person name="Grigoriev I.V."/>
            <person name="Crous P."/>
            <person name="Smith M.E."/>
        </authorList>
    </citation>
    <scope>NUCLEOTIDE SEQUENCE</scope>
    <source>
        <strain evidence="1">NBRC 32514</strain>
    </source>
</reference>
<evidence type="ECO:0000313" key="2">
    <source>
        <dbReference type="Proteomes" id="UP001149813"/>
    </source>
</evidence>
<dbReference type="OrthoDB" id="5569414at2759"/>
<proteinExistence type="predicted"/>
<keyword evidence="2" id="KW-1185">Reference proteome</keyword>
<evidence type="ECO:0000313" key="1">
    <source>
        <dbReference type="EMBL" id="KAJ1718274.1"/>
    </source>
</evidence>
<sequence>MWETLTTLFETKTTGGLITELKELLNFQQGDEEDPIDYWVRATNKWANFAFKDINFSVLSVIVPLWGLSDKFSSVRERFGNEDPSKLNAKDIMSSLQMAHSSNIGVQGFSVKKEA</sequence>
<feature type="non-terminal residue" evidence="1">
    <location>
        <position position="115"/>
    </location>
</feature>
<accession>A0A9W7XPL2</accession>